<feature type="region of interest" description="Disordered" evidence="1">
    <location>
        <begin position="246"/>
        <end position="292"/>
    </location>
</feature>
<protein>
    <recommendedName>
        <fullName evidence="5">Mitochondrial K+-H+ exchange-related-domain-containing protein</fullName>
    </recommendedName>
</protein>
<dbReference type="EMBL" id="KN882065">
    <property type="protein sequence ID" value="KIY44749.1"/>
    <property type="molecule type" value="Genomic_DNA"/>
</dbReference>
<accession>A0A0D7A2Z4</accession>
<keyword evidence="2" id="KW-1133">Transmembrane helix</keyword>
<feature type="region of interest" description="Disordered" evidence="1">
    <location>
        <begin position="41"/>
        <end position="60"/>
    </location>
</feature>
<evidence type="ECO:0000256" key="1">
    <source>
        <dbReference type="SAM" id="MobiDB-lite"/>
    </source>
</evidence>
<sequence>MRIIALPLTRPVRTRTTGHLNPKILVYYHFEIARQRKQREHALDDSKLQKSTDDATSRSWAPRDGWGKWVGNKATWMWSGFGKAKEGSWQLWLYRFGERIVDRMDFEELALKGIDPSLGPSLTHPDILGKESTHAEPSQYISLVYPPSELTDATSITHLRSTLAHHIPRHRQGLLTWMLISPLTFPFTIVPLIPNFPFFFCVWRSWSHYRAYRASQYLNSLLDHGAIHPRADAALDAVYRTHAPKINSNDPAVVGGPPSNDSEGSSRNNPSSKSTTTTAPSSESRPAPTSDLLLAPSAVPSIIQLYDLPASSEADLLRAVEQAKMRVSKGEV</sequence>
<dbReference type="Proteomes" id="UP000054144">
    <property type="component" value="Unassembled WGS sequence"/>
</dbReference>
<evidence type="ECO:0008006" key="5">
    <source>
        <dbReference type="Google" id="ProtNLM"/>
    </source>
</evidence>
<dbReference type="AlphaFoldDB" id="A0A0D7A2Z4"/>
<dbReference type="GO" id="GO:0006813">
    <property type="term" value="P:potassium ion transport"/>
    <property type="evidence" value="ECO:0007669"/>
    <property type="project" value="TreeGrafter"/>
</dbReference>
<evidence type="ECO:0000313" key="3">
    <source>
        <dbReference type="EMBL" id="KIY44749.1"/>
    </source>
</evidence>
<feature type="compositionally biased region" description="Basic and acidic residues" evidence="1">
    <location>
        <begin position="41"/>
        <end position="56"/>
    </location>
</feature>
<feature type="compositionally biased region" description="Low complexity" evidence="1">
    <location>
        <begin position="262"/>
        <end position="290"/>
    </location>
</feature>
<proteinExistence type="predicted"/>
<feature type="transmembrane region" description="Helical" evidence="2">
    <location>
        <begin position="174"/>
        <end position="203"/>
    </location>
</feature>
<keyword evidence="4" id="KW-1185">Reference proteome</keyword>
<keyword evidence="2" id="KW-0812">Transmembrane</keyword>
<dbReference type="PANTHER" id="PTHR28062">
    <property type="entry name" value="K+-H+ EXCHANGE-LIKE PROTEIN"/>
    <property type="match status" value="1"/>
</dbReference>
<dbReference type="OrthoDB" id="5562676at2759"/>
<organism evidence="3 4">
    <name type="scientific">Fistulina hepatica ATCC 64428</name>
    <dbReference type="NCBI Taxonomy" id="1128425"/>
    <lineage>
        <taxon>Eukaryota</taxon>
        <taxon>Fungi</taxon>
        <taxon>Dikarya</taxon>
        <taxon>Basidiomycota</taxon>
        <taxon>Agaricomycotina</taxon>
        <taxon>Agaricomycetes</taxon>
        <taxon>Agaricomycetidae</taxon>
        <taxon>Agaricales</taxon>
        <taxon>Fistulinaceae</taxon>
        <taxon>Fistulina</taxon>
    </lineage>
</organism>
<keyword evidence="2" id="KW-0472">Membrane</keyword>
<reference evidence="3 4" key="1">
    <citation type="journal article" date="2015" name="Fungal Genet. Biol.">
        <title>Evolution of novel wood decay mechanisms in Agaricales revealed by the genome sequences of Fistulina hepatica and Cylindrobasidium torrendii.</title>
        <authorList>
            <person name="Floudas D."/>
            <person name="Held B.W."/>
            <person name="Riley R."/>
            <person name="Nagy L.G."/>
            <person name="Koehler G."/>
            <person name="Ransdell A.S."/>
            <person name="Younus H."/>
            <person name="Chow J."/>
            <person name="Chiniquy J."/>
            <person name="Lipzen A."/>
            <person name="Tritt A."/>
            <person name="Sun H."/>
            <person name="Haridas S."/>
            <person name="LaButti K."/>
            <person name="Ohm R.A."/>
            <person name="Kues U."/>
            <person name="Blanchette R.A."/>
            <person name="Grigoriev I.V."/>
            <person name="Minto R.E."/>
            <person name="Hibbett D.S."/>
        </authorList>
    </citation>
    <scope>NUCLEOTIDE SEQUENCE [LARGE SCALE GENOMIC DNA]</scope>
    <source>
        <strain evidence="3 4">ATCC 64428</strain>
    </source>
</reference>
<dbReference type="PANTHER" id="PTHR28062:SF1">
    <property type="entry name" value="TRANSMEMBRANE PROTEIN"/>
    <property type="match status" value="1"/>
</dbReference>
<dbReference type="GO" id="GO:0005743">
    <property type="term" value="C:mitochondrial inner membrane"/>
    <property type="evidence" value="ECO:0007669"/>
    <property type="project" value="TreeGrafter"/>
</dbReference>
<dbReference type="Pfam" id="PF10173">
    <property type="entry name" value="Mit_KHE1"/>
    <property type="match status" value="1"/>
</dbReference>
<evidence type="ECO:0000256" key="2">
    <source>
        <dbReference type="SAM" id="Phobius"/>
    </source>
</evidence>
<gene>
    <name evidence="3" type="ORF">FISHEDRAFT_67308</name>
</gene>
<dbReference type="InterPro" id="IPR018786">
    <property type="entry name" value="Mit_KHE1"/>
</dbReference>
<evidence type="ECO:0000313" key="4">
    <source>
        <dbReference type="Proteomes" id="UP000054144"/>
    </source>
</evidence>
<name>A0A0D7A2Z4_9AGAR</name>
<dbReference type="GO" id="GO:1902600">
    <property type="term" value="P:proton transmembrane transport"/>
    <property type="evidence" value="ECO:0007669"/>
    <property type="project" value="TreeGrafter"/>
</dbReference>